<accession>A0ABP9BUH9</accession>
<feature type="domain" description="HTH tetR-type" evidence="6">
    <location>
        <begin position="24"/>
        <end position="84"/>
    </location>
</feature>
<organism evidence="7 8">
    <name type="scientific">Actinomycetospora chlora</name>
    <dbReference type="NCBI Taxonomy" id="663608"/>
    <lineage>
        <taxon>Bacteria</taxon>
        <taxon>Bacillati</taxon>
        <taxon>Actinomycetota</taxon>
        <taxon>Actinomycetes</taxon>
        <taxon>Pseudonocardiales</taxon>
        <taxon>Pseudonocardiaceae</taxon>
        <taxon>Actinomycetospora</taxon>
    </lineage>
</organism>
<evidence type="ECO:0000313" key="7">
    <source>
        <dbReference type="EMBL" id="GAA4799836.1"/>
    </source>
</evidence>
<dbReference type="PANTHER" id="PTHR30055:SF148">
    <property type="entry name" value="TETR-FAMILY TRANSCRIPTIONAL REGULATOR"/>
    <property type="match status" value="1"/>
</dbReference>
<keyword evidence="2 4" id="KW-0238">DNA-binding</keyword>
<dbReference type="Pfam" id="PF16859">
    <property type="entry name" value="TetR_C_11"/>
    <property type="match status" value="1"/>
</dbReference>
<evidence type="ECO:0000256" key="1">
    <source>
        <dbReference type="ARBA" id="ARBA00023015"/>
    </source>
</evidence>
<dbReference type="Gene3D" id="1.10.10.60">
    <property type="entry name" value="Homeodomain-like"/>
    <property type="match status" value="1"/>
</dbReference>
<feature type="DNA-binding region" description="H-T-H motif" evidence="4">
    <location>
        <begin position="47"/>
        <end position="66"/>
    </location>
</feature>
<dbReference type="PANTHER" id="PTHR30055">
    <property type="entry name" value="HTH-TYPE TRANSCRIPTIONAL REGULATOR RUTR"/>
    <property type="match status" value="1"/>
</dbReference>
<dbReference type="InterPro" id="IPR050109">
    <property type="entry name" value="HTH-type_TetR-like_transc_reg"/>
</dbReference>
<dbReference type="SUPFAM" id="SSF48498">
    <property type="entry name" value="Tetracyclin repressor-like, C-terminal domain"/>
    <property type="match status" value="1"/>
</dbReference>
<dbReference type="EMBL" id="BAABHO010000036">
    <property type="protein sequence ID" value="GAA4799836.1"/>
    <property type="molecule type" value="Genomic_DNA"/>
</dbReference>
<keyword evidence="8" id="KW-1185">Reference proteome</keyword>
<keyword evidence="3" id="KW-0804">Transcription</keyword>
<proteinExistence type="predicted"/>
<dbReference type="InterPro" id="IPR009057">
    <property type="entry name" value="Homeodomain-like_sf"/>
</dbReference>
<name>A0ABP9BUH9_9PSEU</name>
<evidence type="ECO:0000256" key="5">
    <source>
        <dbReference type="SAM" id="MobiDB-lite"/>
    </source>
</evidence>
<evidence type="ECO:0000256" key="3">
    <source>
        <dbReference type="ARBA" id="ARBA00023163"/>
    </source>
</evidence>
<dbReference type="PROSITE" id="PS50977">
    <property type="entry name" value="HTH_TETR_2"/>
    <property type="match status" value="1"/>
</dbReference>
<sequence length="206" mass="22360">MTASVIGVTEQRTRPRGRGRRPADEVRSEVLAAAGELLLTEGMAGFTFERVSAISGASRTTLHKWWPSRGALAAEAYFRTVAGTLAFPDTGDIAADLTEQMLAFVRLVTDTAAGRVLADLIGSMQTDPELAAAYREHYSAPRRALAVTAIEAARDRGELRDDVDAETVVDQLWGACYHRLLIPDQPLTADFARTLVAQLVHGIARR</sequence>
<protein>
    <submittedName>
        <fullName evidence="7">TetR/AcrR family transcriptional regulator</fullName>
    </submittedName>
</protein>
<evidence type="ECO:0000256" key="2">
    <source>
        <dbReference type="ARBA" id="ARBA00023125"/>
    </source>
</evidence>
<gene>
    <name evidence="7" type="ORF">GCM10023200_40890</name>
</gene>
<dbReference type="InterPro" id="IPR036271">
    <property type="entry name" value="Tet_transcr_reg_TetR-rel_C_sf"/>
</dbReference>
<dbReference type="InterPro" id="IPR001647">
    <property type="entry name" value="HTH_TetR"/>
</dbReference>
<reference evidence="8" key="1">
    <citation type="journal article" date="2019" name="Int. J. Syst. Evol. Microbiol.">
        <title>The Global Catalogue of Microorganisms (GCM) 10K type strain sequencing project: providing services to taxonomists for standard genome sequencing and annotation.</title>
        <authorList>
            <consortium name="The Broad Institute Genomics Platform"/>
            <consortium name="The Broad Institute Genome Sequencing Center for Infectious Disease"/>
            <person name="Wu L."/>
            <person name="Ma J."/>
        </authorList>
    </citation>
    <scope>NUCLEOTIDE SEQUENCE [LARGE SCALE GENOMIC DNA]</scope>
    <source>
        <strain evidence="8">JCM 17979</strain>
    </source>
</reference>
<dbReference type="Gene3D" id="1.10.357.10">
    <property type="entry name" value="Tetracycline Repressor, domain 2"/>
    <property type="match status" value="1"/>
</dbReference>
<evidence type="ECO:0000256" key="4">
    <source>
        <dbReference type="PROSITE-ProRule" id="PRU00335"/>
    </source>
</evidence>
<keyword evidence="1" id="KW-0805">Transcription regulation</keyword>
<dbReference type="SUPFAM" id="SSF46689">
    <property type="entry name" value="Homeodomain-like"/>
    <property type="match status" value="1"/>
</dbReference>
<evidence type="ECO:0000313" key="8">
    <source>
        <dbReference type="Proteomes" id="UP001500928"/>
    </source>
</evidence>
<dbReference type="InterPro" id="IPR011075">
    <property type="entry name" value="TetR_C"/>
</dbReference>
<comment type="caution">
    <text evidence="7">The sequence shown here is derived from an EMBL/GenBank/DDBJ whole genome shotgun (WGS) entry which is preliminary data.</text>
</comment>
<evidence type="ECO:0000259" key="6">
    <source>
        <dbReference type="PROSITE" id="PS50977"/>
    </source>
</evidence>
<dbReference type="Proteomes" id="UP001500928">
    <property type="component" value="Unassembled WGS sequence"/>
</dbReference>
<feature type="region of interest" description="Disordered" evidence="5">
    <location>
        <begin position="1"/>
        <end position="24"/>
    </location>
</feature>